<evidence type="ECO:0008006" key="3">
    <source>
        <dbReference type="Google" id="ProtNLM"/>
    </source>
</evidence>
<dbReference type="AlphaFoldDB" id="A0A1E3QQI0"/>
<dbReference type="InterPro" id="IPR011012">
    <property type="entry name" value="Longin-like_dom_sf"/>
</dbReference>
<dbReference type="STRING" id="984486.A0A1E3QQI0"/>
<evidence type="ECO:0000313" key="2">
    <source>
        <dbReference type="Proteomes" id="UP000094336"/>
    </source>
</evidence>
<dbReference type="GO" id="GO:0006888">
    <property type="term" value="P:endoplasmic reticulum to Golgi vesicle-mediated transport"/>
    <property type="evidence" value="ECO:0007669"/>
    <property type="project" value="InterPro"/>
</dbReference>
<protein>
    <recommendedName>
        <fullName evidence="3">Trafficking protein particle complex subunit</fullName>
    </recommendedName>
</protein>
<dbReference type="Pfam" id="PF04628">
    <property type="entry name" value="Sedlin_N"/>
    <property type="match status" value="1"/>
</dbReference>
<organism evidence="1 2">
    <name type="scientific">Babjeviella inositovora NRRL Y-12698</name>
    <dbReference type="NCBI Taxonomy" id="984486"/>
    <lineage>
        <taxon>Eukaryota</taxon>
        <taxon>Fungi</taxon>
        <taxon>Dikarya</taxon>
        <taxon>Ascomycota</taxon>
        <taxon>Saccharomycotina</taxon>
        <taxon>Pichiomycetes</taxon>
        <taxon>Serinales incertae sedis</taxon>
        <taxon>Babjeviella</taxon>
    </lineage>
</organism>
<proteinExistence type="predicted"/>
<dbReference type="GeneID" id="30146742"/>
<sequence>MSYYLAMIGTQDNPIYELEFGSFRQGNDGTSKFNPEMKELNPFILHAALDIIEDVQWETNTLYLKAIDNFYGHLISAYVTPGNVKFLLLHETKNEEAIRHFFTDINDLYVKVLLSPFYNANDPIISPSFDVKVKTLAKKYL</sequence>
<dbReference type="PANTHER" id="PTHR12403">
    <property type="entry name" value="TRAFFICKING PROTEIN PARTICLE COMPLEX SUBUNIT 2"/>
    <property type="match status" value="1"/>
</dbReference>
<dbReference type="Proteomes" id="UP000094336">
    <property type="component" value="Unassembled WGS sequence"/>
</dbReference>
<dbReference type="Gene3D" id="3.30.450.70">
    <property type="match status" value="1"/>
</dbReference>
<evidence type="ECO:0000313" key="1">
    <source>
        <dbReference type="EMBL" id="ODQ79920.1"/>
    </source>
</evidence>
<name>A0A1E3QQI0_9ASCO</name>
<dbReference type="InterPro" id="IPR006722">
    <property type="entry name" value="Sedlin"/>
</dbReference>
<keyword evidence="2" id="KW-1185">Reference proteome</keyword>
<gene>
    <name evidence="1" type="ORF">BABINDRAFT_161587</name>
</gene>
<dbReference type="CDD" id="cd14825">
    <property type="entry name" value="TRAPPC2_sedlin"/>
    <property type="match status" value="1"/>
</dbReference>
<dbReference type="OrthoDB" id="10252102at2759"/>
<dbReference type="GO" id="GO:0005737">
    <property type="term" value="C:cytoplasm"/>
    <property type="evidence" value="ECO:0007669"/>
    <property type="project" value="GOC"/>
</dbReference>
<reference evidence="2" key="1">
    <citation type="submission" date="2016-05" db="EMBL/GenBank/DDBJ databases">
        <title>Comparative genomics of biotechnologically important yeasts.</title>
        <authorList>
            <consortium name="DOE Joint Genome Institute"/>
            <person name="Riley R."/>
            <person name="Haridas S."/>
            <person name="Wolfe K.H."/>
            <person name="Lopes M.R."/>
            <person name="Hittinger C.T."/>
            <person name="Goker M."/>
            <person name="Salamov A."/>
            <person name="Wisecaver J."/>
            <person name="Long T.M."/>
            <person name="Aerts A.L."/>
            <person name="Barry K."/>
            <person name="Choi C."/>
            <person name="Clum A."/>
            <person name="Coughlan A.Y."/>
            <person name="Deshpande S."/>
            <person name="Douglass A.P."/>
            <person name="Hanson S.J."/>
            <person name="Klenk H.-P."/>
            <person name="Labutti K."/>
            <person name="Lapidus A."/>
            <person name="Lindquist E."/>
            <person name="Lipzen A."/>
            <person name="Meier-Kolthoff J.P."/>
            <person name="Ohm R.A."/>
            <person name="Otillar R.P."/>
            <person name="Pangilinan J."/>
            <person name="Peng Y."/>
            <person name="Rokas A."/>
            <person name="Rosa C.A."/>
            <person name="Scheuner C."/>
            <person name="Sibirny A.A."/>
            <person name="Slot J.C."/>
            <person name="Stielow J.B."/>
            <person name="Sun H."/>
            <person name="Kurtzman C.P."/>
            <person name="Blackwell M."/>
            <person name="Grigoriev I.V."/>
            <person name="Jeffries T.W."/>
        </authorList>
    </citation>
    <scope>NUCLEOTIDE SEQUENCE [LARGE SCALE GENOMIC DNA]</scope>
    <source>
        <strain evidence="2">NRRL Y-12698</strain>
    </source>
</reference>
<dbReference type="RefSeq" id="XP_018985248.1">
    <property type="nucleotide sequence ID" value="XM_019128889.1"/>
</dbReference>
<dbReference type="SUPFAM" id="SSF64356">
    <property type="entry name" value="SNARE-like"/>
    <property type="match status" value="1"/>
</dbReference>
<accession>A0A1E3QQI0</accession>
<dbReference type="EMBL" id="KV454431">
    <property type="protein sequence ID" value="ODQ79920.1"/>
    <property type="molecule type" value="Genomic_DNA"/>
</dbReference>